<dbReference type="SUPFAM" id="SSF109604">
    <property type="entry name" value="HD-domain/PDEase-like"/>
    <property type="match status" value="1"/>
</dbReference>
<keyword evidence="2" id="KW-0378">Hydrolase</keyword>
<dbReference type="PANTHER" id="PTHR40517">
    <property type="entry name" value="METAL-DEPENDENT PHOSPHOHYDROLASE, HD SUPERFAMILY-RELATED"/>
    <property type="match status" value="1"/>
</dbReference>
<organism evidence="2 3">
    <name type="scientific">Candidatus Wirthbacteria bacterium CG2_30_54_11</name>
    <dbReference type="NCBI Taxonomy" id="1817892"/>
    <lineage>
        <taxon>Bacteria</taxon>
        <taxon>Candidatus Wirthbacteria</taxon>
    </lineage>
</organism>
<evidence type="ECO:0000313" key="3">
    <source>
        <dbReference type="Proteomes" id="UP000183245"/>
    </source>
</evidence>
<feature type="domain" description="HD/PDEase" evidence="1">
    <location>
        <begin position="43"/>
        <end position="178"/>
    </location>
</feature>
<dbReference type="InterPro" id="IPR003607">
    <property type="entry name" value="HD/PDEase_dom"/>
</dbReference>
<dbReference type="STRING" id="1817892.AUK40_01210"/>
<dbReference type="AlphaFoldDB" id="A0A1J5INJ9"/>
<evidence type="ECO:0000259" key="1">
    <source>
        <dbReference type="SMART" id="SM00471"/>
    </source>
</evidence>
<dbReference type="EMBL" id="MNZT01000022">
    <property type="protein sequence ID" value="OIP98745.1"/>
    <property type="molecule type" value="Genomic_DNA"/>
</dbReference>
<evidence type="ECO:0000313" key="2">
    <source>
        <dbReference type="EMBL" id="OIP98745.1"/>
    </source>
</evidence>
<dbReference type="InterPro" id="IPR039967">
    <property type="entry name" value="MJ1020-like"/>
</dbReference>
<dbReference type="CDD" id="cd00077">
    <property type="entry name" value="HDc"/>
    <property type="match status" value="1"/>
</dbReference>
<comment type="caution">
    <text evidence="2">The sequence shown here is derived from an EMBL/GenBank/DDBJ whole genome shotgun (WGS) entry which is preliminary data.</text>
</comment>
<reference evidence="2 3" key="1">
    <citation type="journal article" date="2016" name="Environ. Microbiol.">
        <title>Genomic resolution of a cold subsurface aquifer community provides metabolic insights for novel microbes adapted to high CO concentrations.</title>
        <authorList>
            <person name="Probst A.J."/>
            <person name="Castelle C.J."/>
            <person name="Singh A."/>
            <person name="Brown C.T."/>
            <person name="Anantharaman K."/>
            <person name="Sharon I."/>
            <person name="Hug L.A."/>
            <person name="Burstein D."/>
            <person name="Emerson J.B."/>
            <person name="Thomas B.C."/>
            <person name="Banfield J.F."/>
        </authorList>
    </citation>
    <scope>NUCLEOTIDE SEQUENCE [LARGE SCALE GENOMIC DNA]</scope>
    <source>
        <strain evidence="2">CG2_30_54_11</strain>
    </source>
</reference>
<dbReference type="Proteomes" id="UP000183245">
    <property type="component" value="Unassembled WGS sequence"/>
</dbReference>
<sequence>MKITIPAHKNSKLKAVAELVHKDREIGQLYKCVNINAVDRTGMPDHGAVHIRIVTNIALRILRLLHQNEVQTGVEKDYEMEYDDAEVIVFLASLLHDIGMSVHREGHEAFSIALAAPIIDRLLSPVYEPDEVIILRSEILHAMIAHNGSTKCYTVEAGVVKVADALDMTEGRSRIAFEAGEINIYSVSSLAVHKIEILQGAQKPIMIKISMHNSAGIFQVDELLKRKLANSSIRDLVEIEVLIGEGKEKKIVSGFKF</sequence>
<dbReference type="Pfam" id="PF01966">
    <property type="entry name" value="HD"/>
    <property type="match status" value="1"/>
</dbReference>
<accession>A0A1J5INJ9</accession>
<dbReference type="Gene3D" id="1.10.3210.10">
    <property type="entry name" value="Hypothetical protein af1432"/>
    <property type="match status" value="1"/>
</dbReference>
<dbReference type="InterPro" id="IPR006674">
    <property type="entry name" value="HD_domain"/>
</dbReference>
<dbReference type="PANTHER" id="PTHR40517:SF1">
    <property type="entry name" value="METAL-DEPENDENT PHOSPHOHYDROLASE, HD SUPERFAMILY-RELATED"/>
    <property type="match status" value="1"/>
</dbReference>
<protein>
    <submittedName>
        <fullName evidence="2">Phosphohydrolase</fullName>
    </submittedName>
</protein>
<name>A0A1J5INJ9_9BACT</name>
<gene>
    <name evidence="2" type="ORF">AUK40_01210</name>
</gene>
<proteinExistence type="predicted"/>
<dbReference type="SMART" id="SM00471">
    <property type="entry name" value="HDc"/>
    <property type="match status" value="1"/>
</dbReference>
<dbReference type="GO" id="GO:0016787">
    <property type="term" value="F:hydrolase activity"/>
    <property type="evidence" value="ECO:0007669"/>
    <property type="project" value="UniProtKB-KW"/>
</dbReference>